<dbReference type="GO" id="GO:0046872">
    <property type="term" value="F:metal ion binding"/>
    <property type="evidence" value="ECO:0007669"/>
    <property type="project" value="UniProtKB-KW"/>
</dbReference>
<dbReference type="InterPro" id="IPR045249">
    <property type="entry name" value="HARBI1-like"/>
</dbReference>
<evidence type="ECO:0000256" key="7">
    <source>
        <dbReference type="ARBA" id="ARBA00023242"/>
    </source>
</evidence>
<dbReference type="KEGG" id="ccp:CHC_T00004802001"/>
<dbReference type="Gramene" id="CDF36756">
    <property type="protein sequence ID" value="CDF36756"/>
    <property type="gene ID" value="CHC_T00004802001"/>
</dbReference>
<evidence type="ECO:0000256" key="5">
    <source>
        <dbReference type="ARBA" id="ARBA00022723"/>
    </source>
</evidence>
<evidence type="ECO:0000256" key="6">
    <source>
        <dbReference type="ARBA" id="ARBA00022801"/>
    </source>
</evidence>
<sequence length="296" mass="33053">MHAAVTASFFKRLYRMPLPVFLDLAEKLVREYNGPCRRSCPLLLLSVTIRWLAGGSYLDLSVAHSQPPSSIYYYIDQTLDDLDLVLPLSFPYSDLAWLEKVSDGFSRGVTSVLRGCCGALDGIAIKIKEPSRIEVPNSSSYYNRKGFFALNVQAICDSFYRCTYVGCLAAGSTHDSTAYSITSLAALLAKSDSGLHQRYWVAADDAYTCSERLLTPWPGRGLSTAKDCFNYWQSSARIFIEQAFGMLVARWGCYGDRCRATCPKVSTLSWYAVNSITTLLIETLTSRFQILLMKMT</sequence>
<dbReference type="InterPro" id="IPR027806">
    <property type="entry name" value="HARBI1_dom"/>
</dbReference>
<name>R7QH09_CHOCR</name>
<evidence type="ECO:0000256" key="1">
    <source>
        <dbReference type="ARBA" id="ARBA00001968"/>
    </source>
</evidence>
<reference evidence="10" key="1">
    <citation type="journal article" date="2013" name="Proc. Natl. Acad. Sci. U.S.A.">
        <title>Genome structure and metabolic features in the red seaweed Chondrus crispus shed light on evolution of the Archaeplastida.</title>
        <authorList>
            <person name="Collen J."/>
            <person name="Porcel B."/>
            <person name="Carre W."/>
            <person name="Ball S.G."/>
            <person name="Chaparro C."/>
            <person name="Tonon T."/>
            <person name="Barbeyron T."/>
            <person name="Michel G."/>
            <person name="Noel B."/>
            <person name="Valentin K."/>
            <person name="Elias M."/>
            <person name="Artiguenave F."/>
            <person name="Arun A."/>
            <person name="Aury J.M."/>
            <person name="Barbosa-Neto J.F."/>
            <person name="Bothwell J.H."/>
            <person name="Bouget F.Y."/>
            <person name="Brillet L."/>
            <person name="Cabello-Hurtado F."/>
            <person name="Capella-Gutierrez S."/>
            <person name="Charrier B."/>
            <person name="Cladiere L."/>
            <person name="Cock J.M."/>
            <person name="Coelho S.M."/>
            <person name="Colleoni C."/>
            <person name="Czjzek M."/>
            <person name="Da Silva C."/>
            <person name="Delage L."/>
            <person name="Denoeud F."/>
            <person name="Deschamps P."/>
            <person name="Dittami S.M."/>
            <person name="Gabaldon T."/>
            <person name="Gachon C.M."/>
            <person name="Groisillier A."/>
            <person name="Herve C."/>
            <person name="Jabbari K."/>
            <person name="Katinka M."/>
            <person name="Kloareg B."/>
            <person name="Kowalczyk N."/>
            <person name="Labadie K."/>
            <person name="Leblanc C."/>
            <person name="Lopez P.J."/>
            <person name="McLachlan D.H."/>
            <person name="Meslet-Cladiere L."/>
            <person name="Moustafa A."/>
            <person name="Nehr Z."/>
            <person name="Nyvall Collen P."/>
            <person name="Panaud O."/>
            <person name="Partensky F."/>
            <person name="Poulain J."/>
            <person name="Rensing S.A."/>
            <person name="Rousvoal S."/>
            <person name="Samson G."/>
            <person name="Symeonidi A."/>
            <person name="Weissenbach J."/>
            <person name="Zambounis A."/>
            <person name="Wincker P."/>
            <person name="Boyen C."/>
        </authorList>
    </citation>
    <scope>NUCLEOTIDE SEQUENCE [LARGE SCALE GENOMIC DNA]</scope>
    <source>
        <strain evidence="10">cv. Stackhouse</strain>
    </source>
</reference>
<evidence type="ECO:0000313" key="9">
    <source>
        <dbReference type="EMBL" id="CDF36756.1"/>
    </source>
</evidence>
<dbReference type="GO" id="GO:0004518">
    <property type="term" value="F:nuclease activity"/>
    <property type="evidence" value="ECO:0007669"/>
    <property type="project" value="UniProtKB-KW"/>
</dbReference>
<evidence type="ECO:0000313" key="10">
    <source>
        <dbReference type="Proteomes" id="UP000012073"/>
    </source>
</evidence>
<dbReference type="AlphaFoldDB" id="R7QH09"/>
<dbReference type="GeneID" id="17324290"/>
<dbReference type="Pfam" id="PF13359">
    <property type="entry name" value="DDE_Tnp_4"/>
    <property type="match status" value="1"/>
</dbReference>
<dbReference type="GO" id="GO:0016787">
    <property type="term" value="F:hydrolase activity"/>
    <property type="evidence" value="ECO:0007669"/>
    <property type="project" value="UniProtKB-KW"/>
</dbReference>
<organism evidence="9 10">
    <name type="scientific">Chondrus crispus</name>
    <name type="common">Carrageen Irish moss</name>
    <name type="synonym">Polymorpha crispa</name>
    <dbReference type="NCBI Taxonomy" id="2769"/>
    <lineage>
        <taxon>Eukaryota</taxon>
        <taxon>Rhodophyta</taxon>
        <taxon>Florideophyceae</taxon>
        <taxon>Rhodymeniophycidae</taxon>
        <taxon>Gigartinales</taxon>
        <taxon>Gigartinaceae</taxon>
        <taxon>Chondrus</taxon>
    </lineage>
</organism>
<dbReference type="RefSeq" id="XP_005716575.1">
    <property type="nucleotide sequence ID" value="XM_005716518.1"/>
</dbReference>
<dbReference type="PANTHER" id="PTHR22930">
    <property type="match status" value="1"/>
</dbReference>
<comment type="cofactor">
    <cofactor evidence="1">
        <name>a divalent metal cation</name>
        <dbReference type="ChEBI" id="CHEBI:60240"/>
    </cofactor>
</comment>
<keyword evidence="5" id="KW-0479">Metal-binding</keyword>
<keyword evidence="6" id="KW-0378">Hydrolase</keyword>
<evidence type="ECO:0000256" key="2">
    <source>
        <dbReference type="ARBA" id="ARBA00004123"/>
    </source>
</evidence>
<dbReference type="PANTHER" id="PTHR22930:SF85">
    <property type="entry name" value="GH03217P-RELATED"/>
    <property type="match status" value="1"/>
</dbReference>
<proteinExistence type="inferred from homology"/>
<evidence type="ECO:0000256" key="4">
    <source>
        <dbReference type="ARBA" id="ARBA00022722"/>
    </source>
</evidence>
<keyword evidence="10" id="KW-1185">Reference proteome</keyword>
<accession>R7QH09</accession>
<keyword evidence="7" id="KW-0539">Nucleus</keyword>
<comment type="subcellular location">
    <subcellularLocation>
        <location evidence="2">Nucleus</location>
    </subcellularLocation>
</comment>
<gene>
    <name evidence="9" type="ORF">CHC_T00004802001</name>
</gene>
<evidence type="ECO:0000256" key="3">
    <source>
        <dbReference type="ARBA" id="ARBA00006958"/>
    </source>
</evidence>
<protein>
    <recommendedName>
        <fullName evidence="8">DDE Tnp4 domain-containing protein</fullName>
    </recommendedName>
</protein>
<dbReference type="OrthoDB" id="6078626at2759"/>
<dbReference type="GO" id="GO:0005634">
    <property type="term" value="C:nucleus"/>
    <property type="evidence" value="ECO:0007669"/>
    <property type="project" value="UniProtKB-SubCell"/>
</dbReference>
<feature type="domain" description="DDE Tnp4" evidence="8">
    <location>
        <begin position="120"/>
        <end position="260"/>
    </location>
</feature>
<comment type="similarity">
    <text evidence="3">Belongs to the HARBI1 family.</text>
</comment>
<dbReference type="Proteomes" id="UP000012073">
    <property type="component" value="Unassembled WGS sequence"/>
</dbReference>
<evidence type="ECO:0000259" key="8">
    <source>
        <dbReference type="Pfam" id="PF13359"/>
    </source>
</evidence>
<keyword evidence="4" id="KW-0540">Nuclease</keyword>
<dbReference type="PhylomeDB" id="R7QH09"/>
<dbReference type="EMBL" id="HG001800">
    <property type="protein sequence ID" value="CDF36756.1"/>
    <property type="molecule type" value="Genomic_DNA"/>
</dbReference>